<dbReference type="GO" id="GO:0019843">
    <property type="term" value="F:rRNA binding"/>
    <property type="evidence" value="ECO:0007669"/>
    <property type="project" value="UniProtKB-UniRule"/>
</dbReference>
<dbReference type="InterPro" id="IPR014722">
    <property type="entry name" value="Rib_uL2_dom2"/>
</dbReference>
<evidence type="ECO:0000313" key="8">
    <source>
        <dbReference type="Proteomes" id="UP000217838"/>
    </source>
</evidence>
<dbReference type="PROSITE" id="PS01108">
    <property type="entry name" value="RIBOSOMAL_L24"/>
    <property type="match status" value="1"/>
</dbReference>
<dbReference type="AlphaFoldDB" id="A0A2A4YMJ8"/>
<dbReference type="InterPro" id="IPR041988">
    <property type="entry name" value="Ribosomal_uL24_KOW"/>
</dbReference>
<organism evidence="7 8">
    <name type="scientific">Aerophobetes bacterium</name>
    <dbReference type="NCBI Taxonomy" id="2030807"/>
    <lineage>
        <taxon>Bacteria</taxon>
        <taxon>Candidatus Aerophobota</taxon>
    </lineage>
</organism>
<dbReference type="NCBIfam" id="TIGR01079">
    <property type="entry name" value="rplX_bact"/>
    <property type="match status" value="1"/>
</dbReference>
<dbReference type="PANTHER" id="PTHR12903">
    <property type="entry name" value="MITOCHONDRIAL RIBOSOMAL PROTEIN L24"/>
    <property type="match status" value="1"/>
</dbReference>
<proteinExistence type="inferred from homology"/>
<evidence type="ECO:0000313" key="7">
    <source>
        <dbReference type="EMBL" id="PCI96082.1"/>
    </source>
</evidence>
<dbReference type="InterPro" id="IPR057264">
    <property type="entry name" value="Ribosomal_uL24_C"/>
</dbReference>
<sequence length="113" mass="12662">MMSKWIKKDDKVLVLAGNDKGKVGTVIAKGKDRVVIQGVNMKKKHLKQKDQNSKSEIIDIEGPIHISNVAPCTAAGVPVKLKVKNTAENEKYLYYVEEGKEVVFRTLRKAKKK</sequence>
<dbReference type="EMBL" id="NVUU01000003">
    <property type="protein sequence ID" value="PCI96082.1"/>
    <property type="molecule type" value="Genomic_DNA"/>
</dbReference>
<evidence type="ECO:0000256" key="1">
    <source>
        <dbReference type="ARBA" id="ARBA00010618"/>
    </source>
</evidence>
<dbReference type="SUPFAM" id="SSF50104">
    <property type="entry name" value="Translation proteins SH3-like domain"/>
    <property type="match status" value="1"/>
</dbReference>
<dbReference type="Proteomes" id="UP000217838">
    <property type="component" value="Unassembled WGS sequence"/>
</dbReference>
<comment type="caution">
    <text evidence="7">The sequence shown here is derived from an EMBL/GenBank/DDBJ whole genome shotgun (WGS) entry which is preliminary data.</text>
</comment>
<dbReference type="GO" id="GO:0005840">
    <property type="term" value="C:ribosome"/>
    <property type="evidence" value="ECO:0007669"/>
    <property type="project" value="UniProtKB-KW"/>
</dbReference>
<evidence type="ECO:0000256" key="2">
    <source>
        <dbReference type="ARBA" id="ARBA00022980"/>
    </source>
</evidence>
<comment type="function">
    <text evidence="5">One of the proteins that surrounds the polypeptide exit tunnel on the outside of the subunit.</text>
</comment>
<dbReference type="Pfam" id="PF17136">
    <property type="entry name" value="ribosomal_L24"/>
    <property type="match status" value="1"/>
</dbReference>
<comment type="similarity">
    <text evidence="1 5">Belongs to the universal ribosomal protein uL24 family.</text>
</comment>
<dbReference type="GO" id="GO:1990904">
    <property type="term" value="C:ribonucleoprotein complex"/>
    <property type="evidence" value="ECO:0007669"/>
    <property type="project" value="UniProtKB-KW"/>
</dbReference>
<dbReference type="InterPro" id="IPR003256">
    <property type="entry name" value="Ribosomal_uL24"/>
</dbReference>
<keyword evidence="5" id="KW-0699">rRNA-binding</keyword>
<keyword evidence="2 5" id="KW-0689">Ribosomal protein</keyword>
<evidence type="ECO:0000259" key="6">
    <source>
        <dbReference type="Pfam" id="PF17136"/>
    </source>
</evidence>
<accession>A0A2A4YMJ8</accession>
<evidence type="ECO:0000256" key="3">
    <source>
        <dbReference type="ARBA" id="ARBA00023274"/>
    </source>
</evidence>
<name>A0A2A4YMJ8_UNCAE</name>
<keyword evidence="5" id="KW-0694">RNA-binding</keyword>
<dbReference type="GO" id="GO:0003735">
    <property type="term" value="F:structural constituent of ribosome"/>
    <property type="evidence" value="ECO:0007669"/>
    <property type="project" value="InterPro"/>
</dbReference>
<dbReference type="GO" id="GO:0006412">
    <property type="term" value="P:translation"/>
    <property type="evidence" value="ECO:0007669"/>
    <property type="project" value="UniProtKB-UniRule"/>
</dbReference>
<evidence type="ECO:0000256" key="4">
    <source>
        <dbReference type="ARBA" id="ARBA00035206"/>
    </source>
</evidence>
<dbReference type="HAMAP" id="MF_01326_B">
    <property type="entry name" value="Ribosomal_uL24_B"/>
    <property type="match status" value="1"/>
</dbReference>
<gene>
    <name evidence="5 7" type="primary">rplX</name>
    <name evidence="7" type="ORF">COB11_00425</name>
</gene>
<evidence type="ECO:0000256" key="5">
    <source>
        <dbReference type="HAMAP-Rule" id="MF_01326"/>
    </source>
</evidence>
<dbReference type="CDD" id="cd06089">
    <property type="entry name" value="KOW_RPL26"/>
    <property type="match status" value="1"/>
</dbReference>
<reference evidence="8" key="1">
    <citation type="submission" date="2017-08" db="EMBL/GenBank/DDBJ databases">
        <title>A dynamic microbial community with high functional redundancy inhabits the cold, oxic subseafloor aquifer.</title>
        <authorList>
            <person name="Tully B.J."/>
            <person name="Wheat C.G."/>
            <person name="Glazer B.T."/>
            <person name="Huber J.A."/>
        </authorList>
    </citation>
    <scope>NUCLEOTIDE SEQUENCE [LARGE SCALE GENOMIC DNA]</scope>
</reference>
<protein>
    <recommendedName>
        <fullName evidence="4 5">Large ribosomal subunit protein uL24</fullName>
    </recommendedName>
</protein>
<dbReference type="Gene3D" id="2.30.30.30">
    <property type="match status" value="1"/>
</dbReference>
<comment type="function">
    <text evidence="5">One of two assembly initiator proteins, it binds directly to the 5'-end of the 23S rRNA, where it nucleates assembly of the 50S subunit.</text>
</comment>
<feature type="domain" description="Large ribosomal subunit protein uL24 C-terminal" evidence="6">
    <location>
        <begin position="39"/>
        <end position="91"/>
    </location>
</feature>
<keyword evidence="3 5" id="KW-0687">Ribonucleoprotein</keyword>
<comment type="subunit">
    <text evidence="5">Part of the 50S ribosomal subunit.</text>
</comment>
<dbReference type="InterPro" id="IPR008991">
    <property type="entry name" value="Translation_prot_SH3-like_sf"/>
</dbReference>
<dbReference type="InterPro" id="IPR005825">
    <property type="entry name" value="Ribosomal_uL24_CS"/>
</dbReference>